<evidence type="ECO:0000256" key="5">
    <source>
        <dbReference type="ARBA" id="ARBA00023134"/>
    </source>
</evidence>
<dbReference type="PRINTS" id="PR00326">
    <property type="entry name" value="GTP1OBG"/>
</dbReference>
<dbReference type="NCBIfam" id="TIGR00450">
    <property type="entry name" value="mnmE_trmE_thdF"/>
    <property type="match status" value="1"/>
</dbReference>
<comment type="similarity">
    <text evidence="1 6 7">Belongs to the TRAFAC class TrmE-Era-EngA-EngB-Septin-like GTPase superfamily. TrmE GTPase family.</text>
</comment>
<feature type="binding site" evidence="6">
    <location>
        <position position="461"/>
    </location>
    <ligand>
        <name>(6S)-5-formyl-5,6,7,8-tetrahydrofolate</name>
        <dbReference type="ChEBI" id="CHEBI:57457"/>
    </ligand>
</feature>
<dbReference type="PANTHER" id="PTHR42714">
    <property type="entry name" value="TRNA MODIFICATION GTPASE GTPBP3"/>
    <property type="match status" value="1"/>
</dbReference>
<protein>
    <recommendedName>
        <fullName evidence="6">tRNA modification GTPase MnmE</fullName>
        <ecNumber evidence="6">3.6.-.-</ecNumber>
    </recommendedName>
</protein>
<dbReference type="InterPro" id="IPR018948">
    <property type="entry name" value="GTP-bd_TrmE_N"/>
</dbReference>
<comment type="caution">
    <text evidence="6">Lacks conserved residue(s) required for the propagation of feature annotation.</text>
</comment>
<feature type="binding site" evidence="6">
    <location>
        <position position="260"/>
    </location>
    <ligand>
        <name>K(+)</name>
        <dbReference type="ChEBI" id="CHEBI:29103"/>
    </ligand>
</feature>
<feature type="binding site" evidence="6">
    <location>
        <position position="129"/>
    </location>
    <ligand>
        <name>(6S)-5-formyl-5,6,7,8-tetrahydrofolate</name>
        <dbReference type="ChEBI" id="CHEBI:57457"/>
    </ligand>
</feature>
<dbReference type="KEGG" id="plc:PAD_277"/>
<dbReference type="HAMAP" id="MF_00379">
    <property type="entry name" value="GTPase_MnmE"/>
    <property type="match status" value="1"/>
</dbReference>
<sequence>MDKKKYLNNFFYNDLICAKATPSGYSSIGIIRISGNDNIKFISKKILGFIPKSRYAYYVPFLDKNKKIIDKGIVIYFKSPNSFTGENILELQSHGGPIILEILLEYIILLGARLAKPGEFTERAFLNNKIDLIQAESVIDIIKANSKLALKIALNSFDGIFSNNIKKIIKEIIRLRINLEAMINFPNEYKEDLIIKKKLTKKNILNKIKKLFFLLTLFKKKAFNGYLINNTLKIVITGKPNVGKSSLFNLLTGKDNAIITNIKGTTRDVLKINIFLYGIPISISDTAGIRKNEKNINLIEKLGIKRAIKEINNADLILLILDNKETNIDRFKKFFKKNILIIRNKIDLIKKKELIKDNKIINISTKTKEGINKLKKNIKKIILKKNKIKDENLFCIKNRQIYYLEKTINIINSYIKNKFNEINEILSEDLYLIQKYLEEIIGKNVKKNILKKIFKTFCIGK</sequence>
<dbReference type="SUPFAM" id="SSF52540">
    <property type="entry name" value="P-loop containing nucleoside triphosphate hydrolases"/>
    <property type="match status" value="1"/>
</dbReference>
<dbReference type="InterPro" id="IPR027417">
    <property type="entry name" value="P-loop_NTPase"/>
</dbReference>
<dbReference type="PROSITE" id="PS51709">
    <property type="entry name" value="G_TRME"/>
    <property type="match status" value="1"/>
</dbReference>
<feature type="binding site" evidence="6">
    <location>
        <position position="262"/>
    </location>
    <ligand>
        <name>K(+)</name>
        <dbReference type="ChEBI" id="CHEBI:29103"/>
    </ligand>
</feature>
<comment type="subcellular location">
    <subcellularLocation>
        <location evidence="6">Cytoplasm</location>
    </subcellularLocation>
</comment>
<dbReference type="GO" id="GO:0005829">
    <property type="term" value="C:cytosol"/>
    <property type="evidence" value="ECO:0007669"/>
    <property type="project" value="TreeGrafter"/>
</dbReference>
<comment type="subunit">
    <text evidence="6">Homodimer. Heterotetramer of two MnmE and two MnmG subunits.</text>
</comment>
<keyword evidence="6 9" id="KW-0378">Hydrolase</keyword>
<feature type="binding site" evidence="6">
    <location>
        <position position="266"/>
    </location>
    <ligand>
        <name>Mg(2+)</name>
        <dbReference type="ChEBI" id="CHEBI:18420"/>
    </ligand>
</feature>
<dbReference type="Gene3D" id="3.30.1360.120">
    <property type="entry name" value="Probable tRNA modification gtpase trme, domain 1"/>
    <property type="match status" value="1"/>
</dbReference>
<evidence type="ECO:0000256" key="1">
    <source>
        <dbReference type="ARBA" id="ARBA00011043"/>
    </source>
</evidence>
<dbReference type="EC" id="3.6.-.-" evidence="6"/>
<keyword evidence="6" id="KW-0963">Cytoplasm</keyword>
<keyword evidence="3 6" id="KW-0547">Nucleotide-binding</keyword>
<keyword evidence="4 6" id="KW-0630">Potassium</keyword>
<dbReference type="Proteomes" id="UP000032800">
    <property type="component" value="Chromosome I"/>
</dbReference>
<evidence type="ECO:0000256" key="4">
    <source>
        <dbReference type="ARBA" id="ARBA00022958"/>
    </source>
</evidence>
<keyword evidence="6" id="KW-0479">Metal-binding</keyword>
<evidence type="ECO:0000256" key="6">
    <source>
        <dbReference type="HAMAP-Rule" id="MF_00379"/>
    </source>
</evidence>
<feature type="binding site" evidence="6">
    <location>
        <position position="90"/>
    </location>
    <ligand>
        <name>(6S)-5-formyl-5,6,7,8-tetrahydrofolate</name>
        <dbReference type="ChEBI" id="CHEBI:57457"/>
    </ligand>
</feature>
<dbReference type="CDD" id="cd14858">
    <property type="entry name" value="TrmE_N"/>
    <property type="match status" value="1"/>
</dbReference>
<dbReference type="NCBIfam" id="NF003661">
    <property type="entry name" value="PRK05291.1-3"/>
    <property type="match status" value="1"/>
</dbReference>
<dbReference type="Pfam" id="PF12631">
    <property type="entry name" value="MnmE_helical"/>
    <property type="match status" value="1"/>
</dbReference>
<dbReference type="GO" id="GO:0003924">
    <property type="term" value="F:GTPase activity"/>
    <property type="evidence" value="ECO:0007669"/>
    <property type="project" value="UniProtKB-UniRule"/>
</dbReference>
<evidence type="ECO:0000313" key="9">
    <source>
        <dbReference type="EMBL" id="CEI58838.1"/>
    </source>
</evidence>
<dbReference type="InterPro" id="IPR025867">
    <property type="entry name" value="MnmE_helical"/>
</dbReference>
<feature type="binding site" evidence="6">
    <location>
        <begin position="260"/>
        <end position="266"/>
    </location>
    <ligand>
        <name>GTP</name>
        <dbReference type="ChEBI" id="CHEBI:37565"/>
    </ligand>
</feature>
<comment type="cofactor">
    <cofactor evidence="6">
        <name>K(+)</name>
        <dbReference type="ChEBI" id="CHEBI:29103"/>
    </cofactor>
    <text evidence="6">Binds 1 potassium ion per subunit.</text>
</comment>
<feature type="binding site" evidence="6">
    <location>
        <begin position="285"/>
        <end position="288"/>
    </location>
    <ligand>
        <name>GTP</name>
        <dbReference type="ChEBI" id="CHEBI:37565"/>
    </ligand>
</feature>
<gene>
    <name evidence="6 9" type="primary">mnmE</name>
    <name evidence="6" type="synonym">trmE</name>
    <name evidence="9" type="ORF">PAD_277</name>
</gene>
<dbReference type="Gene3D" id="3.40.50.300">
    <property type="entry name" value="P-loop containing nucleotide triphosphate hydrolases"/>
    <property type="match status" value="1"/>
</dbReference>
<dbReference type="GO" id="GO:0046872">
    <property type="term" value="F:metal ion binding"/>
    <property type="evidence" value="ECO:0007669"/>
    <property type="project" value="UniProtKB-KW"/>
</dbReference>
<evidence type="ECO:0000256" key="3">
    <source>
        <dbReference type="ARBA" id="ARBA00022741"/>
    </source>
</evidence>
<dbReference type="RefSeq" id="WP_219848666.1">
    <property type="nucleotide sequence ID" value="NZ_LN649255.1"/>
</dbReference>
<accession>A0A8D9NB84</accession>
<dbReference type="Gene3D" id="1.20.120.430">
    <property type="entry name" value="tRNA modification GTPase MnmE domain 2"/>
    <property type="match status" value="1"/>
</dbReference>
<feature type="binding site" evidence="6">
    <location>
        <position position="32"/>
    </location>
    <ligand>
        <name>(6S)-5-formyl-5,6,7,8-tetrahydrofolate</name>
        <dbReference type="ChEBI" id="CHEBI:57457"/>
    </ligand>
</feature>
<dbReference type="GO" id="GO:0030488">
    <property type="term" value="P:tRNA methylation"/>
    <property type="evidence" value="ECO:0007669"/>
    <property type="project" value="TreeGrafter"/>
</dbReference>
<feature type="domain" description="TrmE-type G" evidence="8">
    <location>
        <begin position="231"/>
        <end position="383"/>
    </location>
</feature>
<dbReference type="PANTHER" id="PTHR42714:SF2">
    <property type="entry name" value="TRNA MODIFICATION GTPASE GTPBP3, MITOCHONDRIAL"/>
    <property type="match status" value="1"/>
</dbReference>
<dbReference type="EMBL" id="LN649255">
    <property type="protein sequence ID" value="CEI58838.1"/>
    <property type="molecule type" value="Genomic_DNA"/>
</dbReference>
<dbReference type="AlphaFoldDB" id="A0A8D9NB84"/>
<dbReference type="Pfam" id="PF01926">
    <property type="entry name" value="MMR_HSR1"/>
    <property type="match status" value="1"/>
</dbReference>
<feature type="binding site" evidence="6">
    <location>
        <position position="241"/>
    </location>
    <ligand>
        <name>K(+)</name>
        <dbReference type="ChEBI" id="CHEBI:29103"/>
    </ligand>
</feature>
<name>A0A8D9NB84_9GAMM</name>
<dbReference type="Pfam" id="PF10396">
    <property type="entry name" value="TrmE_N"/>
    <property type="match status" value="1"/>
</dbReference>
<evidence type="ECO:0000256" key="2">
    <source>
        <dbReference type="ARBA" id="ARBA00022694"/>
    </source>
</evidence>
<comment type="function">
    <text evidence="6">Exhibits a very high intrinsic GTPase hydrolysis rate. Involved in the addition of a carboxymethylaminomethyl (cmnm) group at the wobble position (U34) of certain tRNAs, forming tRNA-cmnm(5)s(2)U34.</text>
</comment>
<dbReference type="NCBIfam" id="TIGR00231">
    <property type="entry name" value="small_GTP"/>
    <property type="match status" value="1"/>
</dbReference>
<dbReference type="CDD" id="cd04164">
    <property type="entry name" value="trmE"/>
    <property type="match status" value="1"/>
</dbReference>
<evidence type="ECO:0000259" key="8">
    <source>
        <dbReference type="PROSITE" id="PS51709"/>
    </source>
</evidence>
<feature type="binding site" evidence="6">
    <location>
        <position position="265"/>
    </location>
    <ligand>
        <name>K(+)</name>
        <dbReference type="ChEBI" id="CHEBI:29103"/>
    </ligand>
</feature>
<dbReference type="GO" id="GO:0005525">
    <property type="term" value="F:GTP binding"/>
    <property type="evidence" value="ECO:0007669"/>
    <property type="project" value="UniProtKB-UniRule"/>
</dbReference>
<dbReference type="InterPro" id="IPR005225">
    <property type="entry name" value="Small_GTP-bd"/>
</dbReference>
<feature type="binding site" evidence="6">
    <location>
        <begin position="241"/>
        <end position="246"/>
    </location>
    <ligand>
        <name>GTP</name>
        <dbReference type="ChEBI" id="CHEBI:37565"/>
    </ligand>
</feature>
<evidence type="ECO:0000313" key="10">
    <source>
        <dbReference type="Proteomes" id="UP000032800"/>
    </source>
</evidence>
<evidence type="ECO:0000256" key="7">
    <source>
        <dbReference type="RuleBase" id="RU003313"/>
    </source>
</evidence>
<dbReference type="InterPro" id="IPR027266">
    <property type="entry name" value="TrmE/GcvT-like"/>
</dbReference>
<proteinExistence type="inferred from homology"/>
<dbReference type="InterPro" id="IPR006073">
    <property type="entry name" value="GTP-bd"/>
</dbReference>
<feature type="binding site" evidence="6">
    <location>
        <position position="245"/>
    </location>
    <ligand>
        <name>Mg(2+)</name>
        <dbReference type="ChEBI" id="CHEBI:18420"/>
    </ligand>
</feature>
<dbReference type="GO" id="GO:0002098">
    <property type="term" value="P:tRNA wobble uridine modification"/>
    <property type="evidence" value="ECO:0007669"/>
    <property type="project" value="TreeGrafter"/>
</dbReference>
<keyword evidence="5 6" id="KW-0342">GTP-binding</keyword>
<keyword evidence="2 6" id="KW-0819">tRNA processing</keyword>
<dbReference type="InterPro" id="IPR027368">
    <property type="entry name" value="MnmE_dom2"/>
</dbReference>
<dbReference type="InterPro" id="IPR031168">
    <property type="entry name" value="G_TrmE"/>
</dbReference>
<organism evidence="9 10">
    <name type="scientific">Candidatus Portiera aleyrodidarum</name>
    <name type="common">primary endosymbiont of Bemisia tabaci</name>
    <dbReference type="NCBI Taxonomy" id="91844"/>
    <lineage>
        <taxon>Bacteria</taxon>
        <taxon>Pseudomonadati</taxon>
        <taxon>Pseudomonadota</taxon>
        <taxon>Gammaproteobacteria</taxon>
        <taxon>Candidatus Johnevansiales</taxon>
        <taxon>Candidatus Johnevansiaceae</taxon>
        <taxon>Candidatus Portiera</taxon>
    </lineage>
</organism>
<keyword evidence="6" id="KW-0460">Magnesium</keyword>
<dbReference type="InterPro" id="IPR004520">
    <property type="entry name" value="GTPase_MnmE"/>
</dbReference>
<reference evidence="9 10" key="1">
    <citation type="journal article" date="2015" name="Genome Biol. Evol.">
        <title>Genome evolution in the primary endosymbiont of whiteflies sheds light on their divergence.</title>
        <authorList>
            <person name="Santos-Garcia D."/>
            <person name="Vargas-Chavez C."/>
            <person name="Moya A."/>
            <person name="Latorre A."/>
            <person name="Silva"/>
            <person name="F J."/>
        </authorList>
    </citation>
    <scope>NUCLEOTIDE SEQUENCE [LARGE SCALE GENOMIC DNA]</scope>
    <source>
        <strain evidence="10">AD-VLC</strain>
    </source>
</reference>